<evidence type="ECO:0000256" key="6">
    <source>
        <dbReference type="ARBA" id="ARBA00023043"/>
    </source>
</evidence>
<feature type="region of interest" description="Disordered" evidence="9">
    <location>
        <begin position="216"/>
        <end position="255"/>
    </location>
</feature>
<dbReference type="InterPro" id="IPR001660">
    <property type="entry name" value="SAM"/>
</dbReference>
<dbReference type="InterPro" id="IPR050776">
    <property type="entry name" value="Ank_Repeat/CDKN_Inhibitor"/>
</dbReference>
<reference evidence="11" key="2">
    <citation type="journal article" date="2021" name="World Allergy Organ. J.">
        <title>Chromosome-level assembly of Dermatophagoides farinae genome and transcriptome reveals two novel allergens Der f 37 and Der f 39.</title>
        <authorList>
            <person name="Chen J."/>
            <person name="Cai Z."/>
            <person name="Fan D."/>
            <person name="Hu J."/>
            <person name="Hou Y."/>
            <person name="He Y."/>
            <person name="Zhang Z."/>
            <person name="Zhao Z."/>
            <person name="Gao P."/>
            <person name="Hu W."/>
            <person name="Sun J."/>
            <person name="Li J."/>
            <person name="Ji K."/>
        </authorList>
    </citation>
    <scope>NUCLEOTIDE SEQUENCE</scope>
    <source>
        <strain evidence="11">JKM2019</strain>
    </source>
</reference>
<dbReference type="InterPro" id="IPR002110">
    <property type="entry name" value="Ankyrin_rpt"/>
</dbReference>
<evidence type="ECO:0000313" key="11">
    <source>
        <dbReference type="EMBL" id="KAH7637517.1"/>
    </source>
</evidence>
<dbReference type="InterPro" id="IPR013761">
    <property type="entry name" value="SAM/pointed_sf"/>
</dbReference>
<protein>
    <submittedName>
        <fullName evidence="11">Ankyrin repeat and sam domain-containing protein</fullName>
    </submittedName>
</protein>
<sequence>METSAERIRQAVRDGYLDILRNATRKECNHQDDDGMTATHWAAYSGQLNALRIIVGRGGDPEKCDYFGNTSLHWAAQNGHLKCVSFLISFGVNLWSMDNEYHMAKEVAALNNRDKIVQLIDHVVAQQSALNSKTVIKLKEKARLEAEKRIKLFRKMQQKTIRQAEKDERKRVEKNLMKKNFCLINTTMAGSTTIIDNDQQADELFNIYDTLDKAAKNGQHSNNNNNNNNVLPKFSDLVNGNGGGGGGGNGKTSITKMPKILSNVTRKVRMTKKHDDNDHDNNSIDTIKSTTTTTAKKGTCRSIQSMMMIGIRRDDHIVYVPKFNSLVLPLKNVFDFQLQQQQEKPERSTTNNKLTSTFNRNHIKTTLKNKLFRMNKLANNNNNSTTSKTKLIRTRSEPDFLQIDSLYNKMNDDHEDDDKKINMETSSIFERPGFGSVAFRGKFTPDLFLTSDSIGSAGSLLLNYSDIIDHHSDFVVIGGDDDDESKTISVLLFLYAHGLKDYYEIFEQEQIDIDTLMMLNENDLITLGIPLQPRRKLMTAIHLRRKILSMNNNDDQKCCSEYDVFETRL</sequence>
<keyword evidence="7" id="KW-1053">Target membrane</keyword>
<comment type="subcellular location">
    <subcellularLocation>
        <location evidence="1">Target cell membrane</location>
    </subcellularLocation>
</comment>
<organism evidence="11">
    <name type="scientific">Dermatophagoides farinae</name>
    <name type="common">American house dust mite</name>
    <dbReference type="NCBI Taxonomy" id="6954"/>
    <lineage>
        <taxon>Eukaryota</taxon>
        <taxon>Metazoa</taxon>
        <taxon>Ecdysozoa</taxon>
        <taxon>Arthropoda</taxon>
        <taxon>Chelicerata</taxon>
        <taxon>Arachnida</taxon>
        <taxon>Acari</taxon>
        <taxon>Acariformes</taxon>
        <taxon>Sarcoptiformes</taxon>
        <taxon>Astigmata</taxon>
        <taxon>Psoroptidia</taxon>
        <taxon>Analgoidea</taxon>
        <taxon>Pyroglyphidae</taxon>
        <taxon>Dermatophagoidinae</taxon>
        <taxon>Dermatophagoides</taxon>
    </lineage>
</organism>
<dbReference type="GO" id="GO:0044218">
    <property type="term" value="C:other organism cell membrane"/>
    <property type="evidence" value="ECO:0007669"/>
    <property type="project" value="UniProtKB-KW"/>
</dbReference>
<dbReference type="EMBL" id="SDOV01000008">
    <property type="protein sequence ID" value="KAH7637517.1"/>
    <property type="molecule type" value="Genomic_DNA"/>
</dbReference>
<keyword evidence="7" id="KW-0472">Membrane</keyword>
<dbReference type="SMART" id="SM00454">
    <property type="entry name" value="SAM"/>
    <property type="match status" value="1"/>
</dbReference>
<dbReference type="SUPFAM" id="SSF47769">
    <property type="entry name" value="SAM/Pointed domain"/>
    <property type="match status" value="1"/>
</dbReference>
<dbReference type="Pfam" id="PF00536">
    <property type="entry name" value="SAM_1"/>
    <property type="match status" value="1"/>
</dbReference>
<keyword evidence="5" id="KW-0638">Presynaptic neurotoxin</keyword>
<dbReference type="Gene3D" id="1.25.40.20">
    <property type="entry name" value="Ankyrin repeat-containing domain"/>
    <property type="match status" value="1"/>
</dbReference>
<evidence type="ECO:0000256" key="9">
    <source>
        <dbReference type="SAM" id="MobiDB-lite"/>
    </source>
</evidence>
<feature type="repeat" description="ANK" evidence="8">
    <location>
        <begin position="34"/>
        <end position="66"/>
    </location>
</feature>
<dbReference type="PANTHER" id="PTHR24201">
    <property type="entry name" value="ANK_REP_REGION DOMAIN-CONTAINING PROTEIN"/>
    <property type="match status" value="1"/>
</dbReference>
<gene>
    <name evidence="11" type="ORF">HUG17_8621</name>
</gene>
<keyword evidence="3" id="KW-1052">Target cell membrane</keyword>
<keyword evidence="5" id="KW-0528">Neurotoxin</keyword>
<evidence type="ECO:0000256" key="8">
    <source>
        <dbReference type="PROSITE-ProRule" id="PRU00023"/>
    </source>
</evidence>
<evidence type="ECO:0000256" key="4">
    <source>
        <dbReference type="ARBA" id="ARBA00022737"/>
    </source>
</evidence>
<dbReference type="GO" id="GO:0006887">
    <property type="term" value="P:exocytosis"/>
    <property type="evidence" value="ECO:0007669"/>
    <property type="project" value="UniProtKB-KW"/>
</dbReference>
<dbReference type="SMART" id="SM00248">
    <property type="entry name" value="ANK"/>
    <property type="match status" value="2"/>
</dbReference>
<feature type="repeat" description="ANK" evidence="8">
    <location>
        <begin position="67"/>
        <end position="99"/>
    </location>
</feature>
<proteinExistence type="predicted"/>
<keyword evidence="2" id="KW-0268">Exocytosis</keyword>
<evidence type="ECO:0000256" key="7">
    <source>
        <dbReference type="ARBA" id="ARBA00023298"/>
    </source>
</evidence>
<keyword evidence="5" id="KW-0800">Toxin</keyword>
<accession>A0A9D4NT02</accession>
<dbReference type="GO" id="GO:0044231">
    <property type="term" value="C:host cell presynaptic membrane"/>
    <property type="evidence" value="ECO:0007669"/>
    <property type="project" value="UniProtKB-KW"/>
</dbReference>
<name>A0A9D4NT02_DERFA</name>
<dbReference type="Pfam" id="PF12796">
    <property type="entry name" value="Ank_2"/>
    <property type="match status" value="1"/>
</dbReference>
<feature type="domain" description="SAM" evidence="10">
    <location>
        <begin position="482"/>
        <end position="547"/>
    </location>
</feature>
<dbReference type="SUPFAM" id="SSF48403">
    <property type="entry name" value="Ankyrin repeat"/>
    <property type="match status" value="1"/>
</dbReference>
<reference evidence="11" key="1">
    <citation type="submission" date="2020-06" db="EMBL/GenBank/DDBJ databases">
        <authorList>
            <person name="Ji K."/>
            <person name="Li J."/>
        </authorList>
    </citation>
    <scope>NUCLEOTIDE SEQUENCE</scope>
    <source>
        <strain evidence="11">JKM2019</strain>
        <tissue evidence="11">Whole body</tissue>
    </source>
</reference>
<evidence type="ECO:0000256" key="3">
    <source>
        <dbReference type="ARBA" id="ARBA00022537"/>
    </source>
</evidence>
<dbReference type="InterPro" id="IPR036770">
    <property type="entry name" value="Ankyrin_rpt-contain_sf"/>
</dbReference>
<keyword evidence="6 8" id="KW-0040">ANK repeat</keyword>
<feature type="compositionally biased region" description="Gly residues" evidence="9">
    <location>
        <begin position="240"/>
        <end position="250"/>
    </location>
</feature>
<evidence type="ECO:0000256" key="5">
    <source>
        <dbReference type="ARBA" id="ARBA00023028"/>
    </source>
</evidence>
<dbReference type="PANTHER" id="PTHR24201:SF2">
    <property type="entry name" value="ANKYRIN REPEAT DOMAIN-CONTAINING PROTEIN 42"/>
    <property type="match status" value="1"/>
</dbReference>
<dbReference type="Proteomes" id="UP000828236">
    <property type="component" value="Unassembled WGS sequence"/>
</dbReference>
<dbReference type="PROSITE" id="PS50297">
    <property type="entry name" value="ANK_REP_REGION"/>
    <property type="match status" value="2"/>
</dbReference>
<dbReference type="Gene3D" id="1.10.150.50">
    <property type="entry name" value="Transcription Factor, Ets-1"/>
    <property type="match status" value="1"/>
</dbReference>
<dbReference type="AlphaFoldDB" id="A0A9D4NT02"/>
<evidence type="ECO:0000256" key="2">
    <source>
        <dbReference type="ARBA" id="ARBA00022483"/>
    </source>
</evidence>
<evidence type="ECO:0000259" key="10">
    <source>
        <dbReference type="SMART" id="SM00454"/>
    </source>
</evidence>
<comment type="caution">
    <text evidence="11">The sequence shown here is derived from an EMBL/GenBank/DDBJ whole genome shotgun (WGS) entry which is preliminary data.</text>
</comment>
<evidence type="ECO:0000256" key="1">
    <source>
        <dbReference type="ARBA" id="ARBA00004175"/>
    </source>
</evidence>
<dbReference type="PROSITE" id="PS50088">
    <property type="entry name" value="ANK_REPEAT"/>
    <property type="match status" value="2"/>
</dbReference>
<keyword evidence="4" id="KW-0677">Repeat</keyword>